<feature type="compositionally biased region" description="Gly residues" evidence="1">
    <location>
        <begin position="138"/>
        <end position="149"/>
    </location>
</feature>
<organism evidence="2 3">
    <name type="scientific">Triparma laevis f. longispina</name>
    <dbReference type="NCBI Taxonomy" id="1714387"/>
    <lineage>
        <taxon>Eukaryota</taxon>
        <taxon>Sar</taxon>
        <taxon>Stramenopiles</taxon>
        <taxon>Ochrophyta</taxon>
        <taxon>Bolidophyceae</taxon>
        <taxon>Parmales</taxon>
        <taxon>Triparmaceae</taxon>
        <taxon>Triparma</taxon>
    </lineage>
</organism>
<name>A0A9W7CPA2_9STRA</name>
<protein>
    <submittedName>
        <fullName evidence="2">Uncharacterized protein</fullName>
    </submittedName>
</protein>
<sequence>MKSRPHSFANALSFTKSSEFVIVSACCSSGRSGPTNWFWKYSLKPSPLASCVRFFNDVGHSPCSPIELCHLPKSNPAIFFLQRGHGSFKFINSSVHSLHVAECKHGLNFALMTLSRQIIHLSSSSSSSSSSLKEPLSGTGGTGGDVNIN</sequence>
<proteinExistence type="predicted"/>
<accession>A0A9W7CPA2</accession>
<dbReference type="EMBL" id="BRXW01000124">
    <property type="protein sequence ID" value="GMI08519.1"/>
    <property type="molecule type" value="Genomic_DNA"/>
</dbReference>
<comment type="caution">
    <text evidence="2">The sequence shown here is derived from an EMBL/GenBank/DDBJ whole genome shotgun (WGS) entry which is preliminary data.</text>
</comment>
<keyword evidence="3" id="KW-1185">Reference proteome</keyword>
<reference evidence="3" key="1">
    <citation type="journal article" date="2023" name="Commun. Biol.">
        <title>Genome analysis of Parmales, the sister group of diatoms, reveals the evolutionary specialization of diatoms from phago-mixotrophs to photoautotrophs.</title>
        <authorList>
            <person name="Ban H."/>
            <person name="Sato S."/>
            <person name="Yoshikawa S."/>
            <person name="Yamada K."/>
            <person name="Nakamura Y."/>
            <person name="Ichinomiya M."/>
            <person name="Sato N."/>
            <person name="Blanc-Mathieu R."/>
            <person name="Endo H."/>
            <person name="Kuwata A."/>
            <person name="Ogata H."/>
        </authorList>
    </citation>
    <scope>NUCLEOTIDE SEQUENCE [LARGE SCALE GENOMIC DNA]</scope>
    <source>
        <strain evidence="3">NIES 3700</strain>
    </source>
</reference>
<dbReference type="Proteomes" id="UP001165122">
    <property type="component" value="Unassembled WGS sequence"/>
</dbReference>
<feature type="region of interest" description="Disordered" evidence="1">
    <location>
        <begin position="124"/>
        <end position="149"/>
    </location>
</feature>
<dbReference type="AlphaFoldDB" id="A0A9W7CPA2"/>
<evidence type="ECO:0000313" key="2">
    <source>
        <dbReference type="EMBL" id="GMI08519.1"/>
    </source>
</evidence>
<gene>
    <name evidence="2" type="ORF">TrLO_g15970</name>
</gene>
<evidence type="ECO:0000313" key="3">
    <source>
        <dbReference type="Proteomes" id="UP001165122"/>
    </source>
</evidence>
<evidence type="ECO:0000256" key="1">
    <source>
        <dbReference type="SAM" id="MobiDB-lite"/>
    </source>
</evidence>